<feature type="chain" id="PRO_5031472972" description="TonB-dependent transporter Oar-like beta-barrel domain-containing protein" evidence="7">
    <location>
        <begin position="34"/>
        <end position="1016"/>
    </location>
</feature>
<protein>
    <recommendedName>
        <fullName evidence="8">TonB-dependent transporter Oar-like beta-barrel domain-containing protein</fullName>
    </recommendedName>
</protein>
<dbReference type="Proteomes" id="UP000566324">
    <property type="component" value="Unassembled WGS sequence"/>
</dbReference>
<evidence type="ECO:0000256" key="2">
    <source>
        <dbReference type="ARBA" id="ARBA00022448"/>
    </source>
</evidence>
<evidence type="ECO:0000256" key="7">
    <source>
        <dbReference type="SAM" id="SignalP"/>
    </source>
</evidence>
<keyword evidence="7" id="KW-0732">Signal</keyword>
<dbReference type="AlphaFoldDB" id="A0A7W7B0S0"/>
<evidence type="ECO:0000313" key="10">
    <source>
        <dbReference type="Proteomes" id="UP000566324"/>
    </source>
</evidence>
<keyword evidence="10" id="KW-1185">Reference proteome</keyword>
<keyword evidence="2" id="KW-0813">Transport</keyword>
<dbReference type="InterPro" id="IPR057601">
    <property type="entry name" value="Oar-like_b-barrel"/>
</dbReference>
<gene>
    <name evidence="9" type="ORF">GGQ98_000462</name>
</gene>
<dbReference type="GO" id="GO:0044718">
    <property type="term" value="P:siderophore transmembrane transport"/>
    <property type="evidence" value="ECO:0007669"/>
    <property type="project" value="TreeGrafter"/>
</dbReference>
<dbReference type="Gene3D" id="2.170.130.10">
    <property type="entry name" value="TonB-dependent receptor, plug domain"/>
    <property type="match status" value="1"/>
</dbReference>
<evidence type="ECO:0000256" key="6">
    <source>
        <dbReference type="ARBA" id="ARBA00023237"/>
    </source>
</evidence>
<feature type="domain" description="TonB-dependent transporter Oar-like beta-barrel" evidence="8">
    <location>
        <begin position="583"/>
        <end position="877"/>
    </location>
</feature>
<accession>A0A7W7B0S0</accession>
<dbReference type="SUPFAM" id="SSF49452">
    <property type="entry name" value="Starch-binding domain-like"/>
    <property type="match status" value="1"/>
</dbReference>
<name>A0A7W7B0S0_9SPHN</name>
<dbReference type="InterPro" id="IPR013784">
    <property type="entry name" value="Carb-bd-like_fold"/>
</dbReference>
<dbReference type="InterPro" id="IPR036942">
    <property type="entry name" value="Beta-barrel_TonB_sf"/>
</dbReference>
<evidence type="ECO:0000259" key="8">
    <source>
        <dbReference type="Pfam" id="PF25183"/>
    </source>
</evidence>
<evidence type="ECO:0000256" key="1">
    <source>
        <dbReference type="ARBA" id="ARBA00004571"/>
    </source>
</evidence>
<keyword evidence="4" id="KW-0812">Transmembrane</keyword>
<dbReference type="PANTHER" id="PTHR30069:SF46">
    <property type="entry name" value="OAR PROTEIN"/>
    <property type="match status" value="1"/>
</dbReference>
<dbReference type="Gene3D" id="2.60.40.1120">
    <property type="entry name" value="Carboxypeptidase-like, regulatory domain"/>
    <property type="match status" value="1"/>
</dbReference>
<feature type="signal peptide" evidence="7">
    <location>
        <begin position="1"/>
        <end position="33"/>
    </location>
</feature>
<evidence type="ECO:0000256" key="5">
    <source>
        <dbReference type="ARBA" id="ARBA00023136"/>
    </source>
</evidence>
<dbReference type="Gene3D" id="2.40.170.20">
    <property type="entry name" value="TonB-dependent receptor, beta-barrel domain"/>
    <property type="match status" value="1"/>
</dbReference>
<keyword evidence="3" id="KW-1134">Transmembrane beta strand</keyword>
<dbReference type="PANTHER" id="PTHR30069">
    <property type="entry name" value="TONB-DEPENDENT OUTER MEMBRANE RECEPTOR"/>
    <property type="match status" value="1"/>
</dbReference>
<keyword evidence="5" id="KW-0472">Membrane</keyword>
<dbReference type="Pfam" id="PF25183">
    <property type="entry name" value="OMP_b-brl_4"/>
    <property type="match status" value="2"/>
</dbReference>
<dbReference type="InterPro" id="IPR039426">
    <property type="entry name" value="TonB-dep_rcpt-like"/>
</dbReference>
<proteinExistence type="predicted"/>
<feature type="domain" description="TonB-dependent transporter Oar-like beta-barrel" evidence="8">
    <location>
        <begin position="329"/>
        <end position="575"/>
    </location>
</feature>
<evidence type="ECO:0000313" key="9">
    <source>
        <dbReference type="EMBL" id="MBB4630857.1"/>
    </source>
</evidence>
<reference evidence="9 10" key="1">
    <citation type="submission" date="2020-08" db="EMBL/GenBank/DDBJ databases">
        <title>Genomic Encyclopedia of Type Strains, Phase IV (KMG-IV): sequencing the most valuable type-strain genomes for metagenomic binning, comparative biology and taxonomic classification.</title>
        <authorList>
            <person name="Goeker M."/>
        </authorList>
    </citation>
    <scope>NUCLEOTIDE SEQUENCE [LARGE SCALE GENOMIC DNA]</scope>
    <source>
        <strain evidence="9 10">DSM 17328</strain>
    </source>
</reference>
<evidence type="ECO:0000256" key="4">
    <source>
        <dbReference type="ARBA" id="ARBA00022692"/>
    </source>
</evidence>
<sequence>MTRFLTSGSAAVLALYAAPVIVFSAGINAPAMAQDYTSGALAGTINDADGAPVAGANITLTSEDQGFSRTANSSSSGGFRFGGLPPGRYSVAITSAAGDTSEEGMQIAASATANYTFVVSSGGEIVVTGARRNLDFSNTTTGIAVDLQELTGRVPLGRSLTDAALLAPTATAGDTAFGNLPSFGGASVAENAYYINGLNITNFDTYLGSAPVPFEFFRSVEVKTGGYPAEYGRATGGIINAVTKAGTNDLTAGIHLNWEPNSLRSTTKDTYRDRNGKDTNNNFSAIAEVGGPIIKDRLFAYGLIEFRDIKSGHSSIESGARFVDRDNDPIWGIKLDAYPLDNHHLEFTYFDTGTERRRTTYAFDAATDTVGGELGQTRHRSGGASYVARYTGNLAEWFTISGAYGVSKERFDVLTNNDGNYVRDELTGVVLSDQKLDSVQSPYSTRREFYRIDADLYFSMLGDHHVRFGMDTENTKLSKVSVPTGADGYDANGLAAAPGGVAYYLNVCGVDTPQCVAAGLAADEVYVGVGYGSLGGGFEGKNKAYYVQDEWSVTPRLTVNLGVRLDQFTNSSNAGVKFIDLDNAWAPRIGASYDVSGDGRIKLYANYGRYYLPVASNVSAVSFGSPISFTEYWQTDGTFSASSVPTLTTQITGWDGGQACPAPIFGVGGANCNVIATGAIRDPGQVASRNLKASEEDEIIVGASYRFDEQWTFGVAYTRRRLLAVADDIAIDAAVRSYCAAEGIAGCDDIWSGYHQYVVANPNRDIEITLSDPINGEATPRTVTLNAEDIGIPSAVRKYDAVEFTFERAFDGVWSLRGSYTWSKSRGNVEGFVQSDFSQNGTGLTRDFDQPDLMEGAYGKLPNHRAHQFKVWGAYQVTDALLFGFNASLSSPRHYGCIGNSRGGFDGTNLGYFYGAWSQYCLGRLQPRGTGLDGAGLKSDWVKNIDVSVRYDIDLPVMGKATLRADVFNLFSFKGVTDVDQIGEIDYNSDALRPEYGSPIGYQRPRYIRLGLDLVF</sequence>
<dbReference type="GO" id="GO:0009279">
    <property type="term" value="C:cell outer membrane"/>
    <property type="evidence" value="ECO:0007669"/>
    <property type="project" value="UniProtKB-SubCell"/>
</dbReference>
<keyword evidence="6" id="KW-0998">Cell outer membrane</keyword>
<dbReference type="EMBL" id="JACHNZ010000003">
    <property type="protein sequence ID" value="MBB4630857.1"/>
    <property type="molecule type" value="Genomic_DNA"/>
</dbReference>
<comment type="subcellular location">
    <subcellularLocation>
        <location evidence="1">Cell outer membrane</location>
        <topology evidence="1">Multi-pass membrane protein</topology>
    </subcellularLocation>
</comment>
<dbReference type="Pfam" id="PF13620">
    <property type="entry name" value="CarboxypepD_reg"/>
    <property type="match status" value="1"/>
</dbReference>
<organism evidence="9 10">
    <name type="scientific">Sphingosinicella soli</name>
    <dbReference type="NCBI Taxonomy" id="333708"/>
    <lineage>
        <taxon>Bacteria</taxon>
        <taxon>Pseudomonadati</taxon>
        <taxon>Pseudomonadota</taxon>
        <taxon>Alphaproteobacteria</taxon>
        <taxon>Sphingomonadales</taxon>
        <taxon>Sphingosinicellaceae</taxon>
        <taxon>Sphingosinicella</taxon>
    </lineage>
</organism>
<dbReference type="InterPro" id="IPR037066">
    <property type="entry name" value="Plug_dom_sf"/>
</dbReference>
<dbReference type="GO" id="GO:0015344">
    <property type="term" value="F:siderophore uptake transmembrane transporter activity"/>
    <property type="evidence" value="ECO:0007669"/>
    <property type="project" value="TreeGrafter"/>
</dbReference>
<comment type="caution">
    <text evidence="9">The sequence shown here is derived from an EMBL/GenBank/DDBJ whole genome shotgun (WGS) entry which is preliminary data.</text>
</comment>
<dbReference type="SUPFAM" id="SSF56935">
    <property type="entry name" value="Porins"/>
    <property type="match status" value="1"/>
</dbReference>
<evidence type="ECO:0000256" key="3">
    <source>
        <dbReference type="ARBA" id="ARBA00022452"/>
    </source>
</evidence>
<dbReference type="GO" id="GO:0030246">
    <property type="term" value="F:carbohydrate binding"/>
    <property type="evidence" value="ECO:0007669"/>
    <property type="project" value="InterPro"/>
</dbReference>
<dbReference type="RefSeq" id="WP_184064508.1">
    <property type="nucleotide sequence ID" value="NZ_JACHNZ010000003.1"/>
</dbReference>